<name>A0A0C9T7U4_SPHS4</name>
<gene>
    <name evidence="1" type="ORF">M422DRAFT_216958</name>
</gene>
<accession>A0A0C9T7U4</accession>
<dbReference type="EMBL" id="KN837433">
    <property type="protein sequence ID" value="KIJ25098.1"/>
    <property type="molecule type" value="Genomic_DNA"/>
</dbReference>
<dbReference type="AlphaFoldDB" id="A0A0C9T7U4"/>
<evidence type="ECO:0000313" key="1">
    <source>
        <dbReference type="EMBL" id="KIJ25098.1"/>
    </source>
</evidence>
<proteinExistence type="predicted"/>
<keyword evidence="2" id="KW-1185">Reference proteome</keyword>
<reference evidence="1 2" key="1">
    <citation type="submission" date="2014-06" db="EMBL/GenBank/DDBJ databases">
        <title>Evolutionary Origins and Diversification of the Mycorrhizal Mutualists.</title>
        <authorList>
            <consortium name="DOE Joint Genome Institute"/>
            <consortium name="Mycorrhizal Genomics Consortium"/>
            <person name="Kohler A."/>
            <person name="Kuo A."/>
            <person name="Nagy L.G."/>
            <person name="Floudas D."/>
            <person name="Copeland A."/>
            <person name="Barry K.W."/>
            <person name="Cichocki N."/>
            <person name="Veneault-Fourrey C."/>
            <person name="LaButti K."/>
            <person name="Lindquist E.A."/>
            <person name="Lipzen A."/>
            <person name="Lundell T."/>
            <person name="Morin E."/>
            <person name="Murat C."/>
            <person name="Riley R."/>
            <person name="Ohm R."/>
            <person name="Sun H."/>
            <person name="Tunlid A."/>
            <person name="Henrissat B."/>
            <person name="Grigoriev I.V."/>
            <person name="Hibbett D.S."/>
            <person name="Martin F."/>
        </authorList>
    </citation>
    <scope>NUCLEOTIDE SEQUENCE [LARGE SCALE GENOMIC DNA]</scope>
    <source>
        <strain evidence="1 2">SS14</strain>
    </source>
</reference>
<dbReference type="Proteomes" id="UP000054279">
    <property type="component" value="Unassembled WGS sequence"/>
</dbReference>
<dbReference type="HOGENOM" id="CLU_085786_3_1_1"/>
<organism evidence="1 2">
    <name type="scientific">Sphaerobolus stellatus (strain SS14)</name>
    <dbReference type="NCBI Taxonomy" id="990650"/>
    <lineage>
        <taxon>Eukaryota</taxon>
        <taxon>Fungi</taxon>
        <taxon>Dikarya</taxon>
        <taxon>Basidiomycota</taxon>
        <taxon>Agaricomycotina</taxon>
        <taxon>Agaricomycetes</taxon>
        <taxon>Phallomycetidae</taxon>
        <taxon>Geastrales</taxon>
        <taxon>Sphaerobolaceae</taxon>
        <taxon>Sphaerobolus</taxon>
    </lineage>
</organism>
<sequence>MTQPWQPYIHQSFESARLTDPSGTNESAFYGPYTRLLYTLFSLDSDFEVIPQYKEMLLDSRDSVDFVTVFVVELNRHPVFFIEITPPAALRFESKREDADKQMRLRFRDLRSNLAILILHGVSAFGTRLCFYRYERASIKLQPPMIRSHGELLTDVAPLDRWDCDVLEVEGATRFRDVIEHVKQMCAQL</sequence>
<protein>
    <submittedName>
        <fullName evidence="1">Uncharacterized protein</fullName>
    </submittedName>
</protein>
<evidence type="ECO:0000313" key="2">
    <source>
        <dbReference type="Proteomes" id="UP000054279"/>
    </source>
</evidence>
<dbReference type="OrthoDB" id="3254408at2759"/>